<reference evidence="2 3" key="1">
    <citation type="submission" date="2020-08" db="EMBL/GenBank/DDBJ databases">
        <authorList>
            <person name="Liu G."/>
            <person name="Sun C."/>
        </authorList>
    </citation>
    <scope>NUCLEOTIDE SEQUENCE [LARGE SCALE GENOMIC DNA]</scope>
    <source>
        <strain evidence="2 3">OT19</strain>
        <plasmid evidence="2 3">plas1</plasmid>
    </source>
</reference>
<dbReference type="EMBL" id="CP060053">
    <property type="protein sequence ID" value="QNE06991.1"/>
    <property type="molecule type" value="Genomic_DNA"/>
</dbReference>
<accession>A0A7G6VZ26</accession>
<evidence type="ECO:0000313" key="2">
    <source>
        <dbReference type="EMBL" id="QNE06991.1"/>
    </source>
</evidence>
<evidence type="ECO:0000256" key="1">
    <source>
        <dbReference type="SAM" id="MobiDB-lite"/>
    </source>
</evidence>
<sequence length="74" mass="8518">MQNSHHTLNLTQVRLTDRRRLVPKRRQEEDETDPLSKVGTGTALQATDITSEIKLTINDQIAIWKAMALWMSED</sequence>
<proteinExistence type="predicted"/>
<protein>
    <submittedName>
        <fullName evidence="2">Uncharacterized protein</fullName>
    </submittedName>
</protein>
<dbReference type="AlphaFoldDB" id="A0A7G6VZ26"/>
<name>A0A7G6VZ26_9SPHN</name>
<keyword evidence="2" id="KW-0614">Plasmid</keyword>
<dbReference type="Proteomes" id="UP000515297">
    <property type="component" value="Plasmid plas1"/>
</dbReference>
<evidence type="ECO:0000313" key="3">
    <source>
        <dbReference type="Proteomes" id="UP000515297"/>
    </source>
</evidence>
<geneLocation type="plasmid" evidence="2 3">
    <name>plas1</name>
</geneLocation>
<gene>
    <name evidence="2" type="ORF">H4O24_18280</name>
</gene>
<feature type="compositionally biased region" description="Basic and acidic residues" evidence="1">
    <location>
        <begin position="15"/>
        <end position="28"/>
    </location>
</feature>
<dbReference type="RefSeq" id="WP_185885841.1">
    <property type="nucleotide sequence ID" value="NZ_CP060053.1"/>
</dbReference>
<feature type="region of interest" description="Disordered" evidence="1">
    <location>
        <begin position="1"/>
        <end position="39"/>
    </location>
</feature>
<feature type="compositionally biased region" description="Polar residues" evidence="1">
    <location>
        <begin position="1"/>
        <end position="14"/>
    </location>
</feature>
<organism evidence="2 3">
    <name type="scientific">Croceicoccus marinus</name>
    <dbReference type="NCBI Taxonomy" id="450378"/>
    <lineage>
        <taxon>Bacteria</taxon>
        <taxon>Pseudomonadati</taxon>
        <taxon>Pseudomonadota</taxon>
        <taxon>Alphaproteobacteria</taxon>
        <taxon>Sphingomonadales</taxon>
        <taxon>Erythrobacteraceae</taxon>
        <taxon>Croceicoccus</taxon>
    </lineage>
</organism>